<dbReference type="GO" id="GO:0009279">
    <property type="term" value="C:cell outer membrane"/>
    <property type="evidence" value="ECO:0007669"/>
    <property type="project" value="UniProtKB-SubCell"/>
</dbReference>
<keyword evidence="7 10" id="KW-0472">Membrane</keyword>
<dbReference type="EMBL" id="UHIO01000001">
    <property type="protein sequence ID" value="SUP37192.1"/>
    <property type="molecule type" value="Genomic_DNA"/>
</dbReference>
<keyword evidence="8 15" id="KW-0675">Receptor</keyword>
<dbReference type="Gene3D" id="2.170.130.10">
    <property type="entry name" value="TonB-dependent receptor, plug domain"/>
    <property type="match status" value="1"/>
</dbReference>
<evidence type="ECO:0000256" key="3">
    <source>
        <dbReference type="ARBA" id="ARBA00022452"/>
    </source>
</evidence>
<dbReference type="Pfam" id="PF07715">
    <property type="entry name" value="Plug"/>
    <property type="match status" value="1"/>
</dbReference>
<keyword evidence="3 10" id="KW-1134">Transmembrane beta strand</keyword>
<feature type="chain" id="PRO_5016763352" evidence="12">
    <location>
        <begin position="31"/>
        <end position="696"/>
    </location>
</feature>
<evidence type="ECO:0000256" key="4">
    <source>
        <dbReference type="ARBA" id="ARBA00022692"/>
    </source>
</evidence>
<evidence type="ECO:0000256" key="10">
    <source>
        <dbReference type="PROSITE-ProRule" id="PRU01360"/>
    </source>
</evidence>
<dbReference type="Pfam" id="PF00593">
    <property type="entry name" value="TonB_dep_Rec_b-barrel"/>
    <property type="match status" value="1"/>
</dbReference>
<accession>A0A380NCX3</accession>
<proteinExistence type="inferred from homology"/>
<dbReference type="InterPro" id="IPR037066">
    <property type="entry name" value="Plug_dom_sf"/>
</dbReference>
<dbReference type="InterPro" id="IPR012910">
    <property type="entry name" value="Plug_dom"/>
</dbReference>
<dbReference type="PROSITE" id="PS52016">
    <property type="entry name" value="TONB_DEPENDENT_REC_3"/>
    <property type="match status" value="1"/>
</dbReference>
<protein>
    <submittedName>
        <fullName evidence="15">Colicin I receptor</fullName>
    </submittedName>
</protein>
<evidence type="ECO:0000256" key="6">
    <source>
        <dbReference type="ARBA" id="ARBA00023077"/>
    </source>
</evidence>
<comment type="subcellular location">
    <subcellularLocation>
        <location evidence="1 10">Cell outer membrane</location>
        <topology evidence="1 10">Multi-pass membrane protein</topology>
    </subcellularLocation>
</comment>
<comment type="similarity">
    <text evidence="10 11">Belongs to the TonB-dependent receptor family.</text>
</comment>
<dbReference type="Proteomes" id="UP000255367">
    <property type="component" value="Unassembled WGS sequence"/>
</dbReference>
<evidence type="ECO:0000256" key="2">
    <source>
        <dbReference type="ARBA" id="ARBA00022448"/>
    </source>
</evidence>
<dbReference type="AlphaFoldDB" id="A0A380NCX3"/>
<feature type="domain" description="TonB-dependent receptor-like beta-barrel" evidence="13">
    <location>
        <begin position="238"/>
        <end position="673"/>
    </location>
</feature>
<dbReference type="OrthoDB" id="101167at2"/>
<dbReference type="CDD" id="cd01347">
    <property type="entry name" value="ligand_gated_channel"/>
    <property type="match status" value="1"/>
</dbReference>
<keyword evidence="6 11" id="KW-0798">TonB box</keyword>
<dbReference type="PANTHER" id="PTHR30069">
    <property type="entry name" value="TONB-DEPENDENT OUTER MEMBRANE RECEPTOR"/>
    <property type="match status" value="1"/>
</dbReference>
<keyword evidence="5 12" id="KW-0732">Signal</keyword>
<dbReference type="RefSeq" id="WP_115309338.1">
    <property type="nucleotide sequence ID" value="NZ_UHIO01000001.1"/>
</dbReference>
<feature type="signal peptide" evidence="12">
    <location>
        <begin position="1"/>
        <end position="30"/>
    </location>
</feature>
<evidence type="ECO:0000256" key="1">
    <source>
        <dbReference type="ARBA" id="ARBA00004571"/>
    </source>
</evidence>
<dbReference type="InterPro" id="IPR036942">
    <property type="entry name" value="Beta-barrel_TonB_sf"/>
</dbReference>
<name>A0A380NCX3_9FIRM</name>
<keyword evidence="4 10" id="KW-0812">Transmembrane</keyword>
<evidence type="ECO:0000313" key="16">
    <source>
        <dbReference type="Proteomes" id="UP000255367"/>
    </source>
</evidence>
<evidence type="ECO:0000256" key="12">
    <source>
        <dbReference type="SAM" id="SignalP"/>
    </source>
</evidence>
<reference evidence="15 16" key="1">
    <citation type="submission" date="2018-06" db="EMBL/GenBank/DDBJ databases">
        <authorList>
            <consortium name="Pathogen Informatics"/>
            <person name="Doyle S."/>
        </authorList>
    </citation>
    <scope>NUCLEOTIDE SEQUENCE [LARGE SCALE GENOMIC DNA]</scope>
    <source>
        <strain evidence="15 16">NCTC12020</strain>
    </source>
</reference>
<evidence type="ECO:0000256" key="8">
    <source>
        <dbReference type="ARBA" id="ARBA00023170"/>
    </source>
</evidence>
<sequence length="696" mass="78353">MNYKNRKQQVLSVLVCTALMTSGVVGTVQGADETTLMTEQVVVTASKKAETIKAAPQAVEVITADDMKQMGATDLVSALQLADNVSLSESAMTGNQVMIRGMDTKHSLILVDGKRIAGEDTDSTANVYTLGRMSLDTVERIEIVRGATSSLYGSDAIGGVINIITKVPDTASTTVGFNTGTRQVNNYYRYNTGKVGRWNVTAGAQFTKVRPINIFTETVASANKVGSEGYNRYLFGNRQNFDVSATYDFENANQNKLRLDANYFKEHLRTELADVQGLNRGMKYDQQKDKVEHYDNAGYGMGVTYTGKTEKNDYMVRTYYNQLKKEYDMKNDVDFSFLGRFSPMAQQMMEKMYPKSDYDKAKYYTWVTEAQNTMAVNEQHTLTFGGEYRKVYYAGTRLGGQADAKGIKNQEAHTVNSYAGFLEDTWQVNDKLILQPSVRYEHHNSFGSNVSPHIGLNYSITDTLRFKANYGRAFKAPTVSELYMNMWHSPGPIMVNVVGNPKLEPEKSRNFDVSLEGEYGNTFGKITYYNNKVSNLINYNQWTDSQTRIIHAEYVNVNKAQINGVELSVGHKLSDRLTLKGTYNYINAQDKSKNTRLLNRPKSVMTIQLVYDDNKPTGYSAMLWNTFTHDYAYSVNKGRGSSSYDLYSFNTLNASVTRRFNSDFSAFVAVNNILDKQVADLNMYGRLWRVGAEMKF</sequence>
<keyword evidence="9 10" id="KW-0998">Cell outer membrane</keyword>
<feature type="domain" description="TonB-dependent receptor plug" evidence="14">
    <location>
        <begin position="53"/>
        <end position="160"/>
    </location>
</feature>
<evidence type="ECO:0000256" key="9">
    <source>
        <dbReference type="ARBA" id="ARBA00023237"/>
    </source>
</evidence>
<evidence type="ECO:0000259" key="14">
    <source>
        <dbReference type="Pfam" id="PF07715"/>
    </source>
</evidence>
<evidence type="ECO:0000256" key="5">
    <source>
        <dbReference type="ARBA" id="ARBA00022729"/>
    </source>
</evidence>
<evidence type="ECO:0000313" key="15">
    <source>
        <dbReference type="EMBL" id="SUP37192.1"/>
    </source>
</evidence>
<dbReference type="Gene3D" id="2.40.170.20">
    <property type="entry name" value="TonB-dependent receptor, beta-barrel domain"/>
    <property type="match status" value="1"/>
</dbReference>
<dbReference type="InterPro" id="IPR000531">
    <property type="entry name" value="Beta-barrel_TonB"/>
</dbReference>
<dbReference type="GO" id="GO:0015344">
    <property type="term" value="F:siderophore uptake transmembrane transporter activity"/>
    <property type="evidence" value="ECO:0007669"/>
    <property type="project" value="TreeGrafter"/>
</dbReference>
<gene>
    <name evidence="15" type="primary">cirA_1</name>
    <name evidence="15" type="ORF">NCTC12020_00041</name>
</gene>
<dbReference type="SUPFAM" id="SSF56935">
    <property type="entry name" value="Porins"/>
    <property type="match status" value="1"/>
</dbReference>
<dbReference type="PANTHER" id="PTHR30069:SF29">
    <property type="entry name" value="HEMOGLOBIN AND HEMOGLOBIN-HAPTOGLOBIN-BINDING PROTEIN 1-RELATED"/>
    <property type="match status" value="1"/>
</dbReference>
<evidence type="ECO:0000256" key="7">
    <source>
        <dbReference type="ARBA" id="ARBA00023136"/>
    </source>
</evidence>
<keyword evidence="16" id="KW-1185">Reference proteome</keyword>
<dbReference type="GO" id="GO:0044718">
    <property type="term" value="P:siderophore transmembrane transport"/>
    <property type="evidence" value="ECO:0007669"/>
    <property type="project" value="TreeGrafter"/>
</dbReference>
<organism evidence="15 16">
    <name type="scientific">Veillonella criceti</name>
    <dbReference type="NCBI Taxonomy" id="103891"/>
    <lineage>
        <taxon>Bacteria</taxon>
        <taxon>Bacillati</taxon>
        <taxon>Bacillota</taxon>
        <taxon>Negativicutes</taxon>
        <taxon>Veillonellales</taxon>
        <taxon>Veillonellaceae</taxon>
        <taxon>Veillonella</taxon>
    </lineage>
</organism>
<dbReference type="InterPro" id="IPR039426">
    <property type="entry name" value="TonB-dep_rcpt-like"/>
</dbReference>
<evidence type="ECO:0000259" key="13">
    <source>
        <dbReference type="Pfam" id="PF00593"/>
    </source>
</evidence>
<keyword evidence="2 10" id="KW-0813">Transport</keyword>
<evidence type="ECO:0000256" key="11">
    <source>
        <dbReference type="RuleBase" id="RU003357"/>
    </source>
</evidence>